<evidence type="ECO:0000313" key="4">
    <source>
        <dbReference type="Proteomes" id="UP000886523"/>
    </source>
</evidence>
<evidence type="ECO:0000256" key="1">
    <source>
        <dbReference type="SAM" id="MobiDB-lite"/>
    </source>
</evidence>
<dbReference type="PANTHER" id="PTHR47805:SF1">
    <property type="entry name" value="SAGA-ASSOCIATED FACTOR 73"/>
    <property type="match status" value="1"/>
</dbReference>
<feature type="region of interest" description="Disordered" evidence="1">
    <location>
        <begin position="86"/>
        <end position="107"/>
    </location>
</feature>
<sequence length="294" mass="30910">MSTDKIVFSTLCCFSDTPSTSAWYIHSAPIDVDKQCGVFDDKKNAICTRSITCKVHSMLAKRALPGRSKPYDELLLDWRRANDPKFVEPVPKPPRVPKKEAKERKERERLEKRAADIAAGLIDPNAPFVTPKKKKSKKVPGANGVTGSNAGPGGAGPAEYDSEDGKDLDSDVEVDALINSVHRSRVAFYPYSSANVNSSTRNSRPIPPSATQAQGQAPAGAPVGGPSPLARPQNATNFFVARNEVLRCCADILVKALQKPVGGANTSNGPGTMGAGGGNNGTSGGGLGAGAPSW</sequence>
<dbReference type="PANTHER" id="PTHR47805">
    <property type="entry name" value="SAGA-ASSOCIATED FACTOR 73"/>
    <property type="match status" value="1"/>
</dbReference>
<organism evidence="3 4">
    <name type="scientific">Hydnum rufescens UP504</name>
    <dbReference type="NCBI Taxonomy" id="1448309"/>
    <lineage>
        <taxon>Eukaryota</taxon>
        <taxon>Fungi</taxon>
        <taxon>Dikarya</taxon>
        <taxon>Basidiomycota</taxon>
        <taxon>Agaricomycotina</taxon>
        <taxon>Agaricomycetes</taxon>
        <taxon>Cantharellales</taxon>
        <taxon>Hydnaceae</taxon>
        <taxon>Hydnum</taxon>
    </lineage>
</organism>
<name>A0A9P6B7I6_9AGAM</name>
<dbReference type="Proteomes" id="UP000886523">
    <property type="component" value="Unassembled WGS sequence"/>
</dbReference>
<reference evidence="3" key="1">
    <citation type="journal article" date="2020" name="Nat. Commun.">
        <title>Large-scale genome sequencing of mycorrhizal fungi provides insights into the early evolution of symbiotic traits.</title>
        <authorList>
            <person name="Miyauchi S."/>
            <person name="Kiss E."/>
            <person name="Kuo A."/>
            <person name="Drula E."/>
            <person name="Kohler A."/>
            <person name="Sanchez-Garcia M."/>
            <person name="Morin E."/>
            <person name="Andreopoulos B."/>
            <person name="Barry K.W."/>
            <person name="Bonito G."/>
            <person name="Buee M."/>
            <person name="Carver A."/>
            <person name="Chen C."/>
            <person name="Cichocki N."/>
            <person name="Clum A."/>
            <person name="Culley D."/>
            <person name="Crous P.W."/>
            <person name="Fauchery L."/>
            <person name="Girlanda M."/>
            <person name="Hayes R.D."/>
            <person name="Keri Z."/>
            <person name="LaButti K."/>
            <person name="Lipzen A."/>
            <person name="Lombard V."/>
            <person name="Magnuson J."/>
            <person name="Maillard F."/>
            <person name="Murat C."/>
            <person name="Nolan M."/>
            <person name="Ohm R.A."/>
            <person name="Pangilinan J."/>
            <person name="Pereira M.F."/>
            <person name="Perotto S."/>
            <person name="Peter M."/>
            <person name="Pfister S."/>
            <person name="Riley R."/>
            <person name="Sitrit Y."/>
            <person name="Stielow J.B."/>
            <person name="Szollosi G."/>
            <person name="Zifcakova L."/>
            <person name="Stursova M."/>
            <person name="Spatafora J.W."/>
            <person name="Tedersoo L."/>
            <person name="Vaario L.M."/>
            <person name="Yamada A."/>
            <person name="Yan M."/>
            <person name="Wang P."/>
            <person name="Xu J."/>
            <person name="Bruns T."/>
            <person name="Baldrian P."/>
            <person name="Vilgalys R."/>
            <person name="Dunand C."/>
            <person name="Henrissat B."/>
            <person name="Grigoriev I.V."/>
            <person name="Hibbett D."/>
            <person name="Nagy L.G."/>
            <person name="Martin F.M."/>
        </authorList>
    </citation>
    <scope>NUCLEOTIDE SEQUENCE</scope>
    <source>
        <strain evidence="3">UP504</strain>
    </source>
</reference>
<feature type="region of interest" description="Disordered" evidence="1">
    <location>
        <begin position="260"/>
        <end position="294"/>
    </location>
</feature>
<accession>A0A9P6B7I6</accession>
<proteinExistence type="predicted"/>
<feature type="region of interest" description="Disordered" evidence="1">
    <location>
        <begin position="194"/>
        <end position="229"/>
    </location>
</feature>
<dbReference type="InterPro" id="IPR037804">
    <property type="entry name" value="SGF73"/>
</dbReference>
<dbReference type="OrthoDB" id="21678at2759"/>
<dbReference type="PROSITE" id="PS51505">
    <property type="entry name" value="SCA7"/>
    <property type="match status" value="1"/>
</dbReference>
<gene>
    <name evidence="3" type="ORF">BS47DRAFT_1338127</name>
</gene>
<feature type="compositionally biased region" description="Basic and acidic residues" evidence="1">
    <location>
        <begin position="97"/>
        <end position="107"/>
    </location>
</feature>
<keyword evidence="4" id="KW-1185">Reference proteome</keyword>
<dbReference type="Gene3D" id="6.10.140.1270">
    <property type="match status" value="1"/>
</dbReference>
<feature type="compositionally biased region" description="Polar residues" evidence="1">
    <location>
        <begin position="194"/>
        <end position="203"/>
    </location>
</feature>
<evidence type="ECO:0000259" key="2">
    <source>
        <dbReference type="PROSITE" id="PS51505"/>
    </source>
</evidence>
<dbReference type="GO" id="GO:0031048">
    <property type="term" value="P:regulatory ncRNA-mediated heterochromatin formation"/>
    <property type="evidence" value="ECO:0007669"/>
    <property type="project" value="TreeGrafter"/>
</dbReference>
<dbReference type="GO" id="GO:0000124">
    <property type="term" value="C:SAGA complex"/>
    <property type="evidence" value="ECO:0007669"/>
    <property type="project" value="InterPro"/>
</dbReference>
<dbReference type="EMBL" id="MU128923">
    <property type="protein sequence ID" value="KAF9518682.1"/>
    <property type="molecule type" value="Genomic_DNA"/>
</dbReference>
<dbReference type="InterPro" id="IPR013243">
    <property type="entry name" value="SCA7_dom"/>
</dbReference>
<evidence type="ECO:0000313" key="3">
    <source>
        <dbReference type="EMBL" id="KAF9518682.1"/>
    </source>
</evidence>
<dbReference type="GO" id="GO:1904802">
    <property type="term" value="P:RITS complex assembly"/>
    <property type="evidence" value="ECO:0007669"/>
    <property type="project" value="TreeGrafter"/>
</dbReference>
<feature type="domain" description="SCA7" evidence="2">
    <location>
        <begin position="23"/>
        <end position="90"/>
    </location>
</feature>
<dbReference type="GO" id="GO:0006357">
    <property type="term" value="P:regulation of transcription by RNA polymerase II"/>
    <property type="evidence" value="ECO:0007669"/>
    <property type="project" value="TreeGrafter"/>
</dbReference>
<comment type="caution">
    <text evidence="3">The sequence shown here is derived from an EMBL/GenBank/DDBJ whole genome shotgun (WGS) entry which is preliminary data.</text>
</comment>
<protein>
    <recommendedName>
        <fullName evidence="2">SCA7 domain-containing protein</fullName>
    </recommendedName>
</protein>
<dbReference type="AlphaFoldDB" id="A0A9P6B7I6"/>
<feature type="compositionally biased region" description="Gly residues" evidence="1">
    <location>
        <begin position="271"/>
        <end position="294"/>
    </location>
</feature>
<feature type="region of interest" description="Disordered" evidence="1">
    <location>
        <begin position="124"/>
        <end position="167"/>
    </location>
</feature>
<feature type="compositionally biased region" description="Low complexity" evidence="1">
    <location>
        <begin position="209"/>
        <end position="229"/>
    </location>
</feature>
<dbReference type="Pfam" id="PF08313">
    <property type="entry name" value="SCA7"/>
    <property type="match status" value="1"/>
</dbReference>